<feature type="transmembrane region" description="Helical" evidence="1">
    <location>
        <begin position="473"/>
        <end position="492"/>
    </location>
</feature>
<keyword evidence="1" id="KW-0472">Membrane</keyword>
<evidence type="ECO:0000313" key="2">
    <source>
        <dbReference type="EMBL" id="KAH3685504.1"/>
    </source>
</evidence>
<keyword evidence="3" id="KW-1185">Reference proteome</keyword>
<feature type="transmembrane region" description="Helical" evidence="1">
    <location>
        <begin position="306"/>
        <end position="330"/>
    </location>
</feature>
<feature type="transmembrane region" description="Helical" evidence="1">
    <location>
        <begin position="631"/>
        <end position="652"/>
    </location>
</feature>
<evidence type="ECO:0000256" key="1">
    <source>
        <dbReference type="SAM" id="Phobius"/>
    </source>
</evidence>
<organism evidence="2 3">
    <name type="scientific">Wickerhamomyces pijperi</name>
    <name type="common">Yeast</name>
    <name type="synonym">Pichia pijperi</name>
    <dbReference type="NCBI Taxonomy" id="599730"/>
    <lineage>
        <taxon>Eukaryota</taxon>
        <taxon>Fungi</taxon>
        <taxon>Dikarya</taxon>
        <taxon>Ascomycota</taxon>
        <taxon>Saccharomycotina</taxon>
        <taxon>Saccharomycetes</taxon>
        <taxon>Phaffomycetales</taxon>
        <taxon>Wickerhamomycetaceae</taxon>
        <taxon>Wickerhamomyces</taxon>
    </lineage>
</organism>
<dbReference type="AlphaFoldDB" id="A0A9P8TNS9"/>
<dbReference type="EMBL" id="JAEUBG010001951">
    <property type="protein sequence ID" value="KAH3685504.1"/>
    <property type="molecule type" value="Genomic_DNA"/>
</dbReference>
<feature type="transmembrane region" description="Helical" evidence="1">
    <location>
        <begin position="525"/>
        <end position="545"/>
    </location>
</feature>
<accession>A0A9P8TNS9</accession>
<evidence type="ECO:0000313" key="3">
    <source>
        <dbReference type="Proteomes" id="UP000774326"/>
    </source>
</evidence>
<gene>
    <name evidence="2" type="ORF">WICPIJ_003521</name>
</gene>
<feature type="transmembrane region" description="Helical" evidence="1">
    <location>
        <begin position="248"/>
        <end position="270"/>
    </location>
</feature>
<keyword evidence="1" id="KW-0812">Transmembrane</keyword>
<reference evidence="2" key="1">
    <citation type="journal article" date="2021" name="Open Biol.">
        <title>Shared evolutionary footprints suggest mitochondrial oxidative damage underlies multiple complex I losses in fungi.</title>
        <authorList>
            <person name="Schikora-Tamarit M.A."/>
            <person name="Marcet-Houben M."/>
            <person name="Nosek J."/>
            <person name="Gabaldon T."/>
        </authorList>
    </citation>
    <scope>NUCLEOTIDE SEQUENCE</scope>
    <source>
        <strain evidence="2">CBS2887</strain>
    </source>
</reference>
<feature type="transmembrane region" description="Helical" evidence="1">
    <location>
        <begin position="409"/>
        <end position="431"/>
    </location>
</feature>
<feature type="transmembrane region" description="Helical" evidence="1">
    <location>
        <begin position="211"/>
        <end position="236"/>
    </location>
</feature>
<dbReference type="Proteomes" id="UP000774326">
    <property type="component" value="Unassembled WGS sequence"/>
</dbReference>
<comment type="caution">
    <text evidence="2">The sequence shown here is derived from an EMBL/GenBank/DDBJ whole genome shotgun (WGS) entry which is preliminary data.</text>
</comment>
<name>A0A9P8TNS9_WICPI</name>
<protein>
    <submittedName>
        <fullName evidence="2">Uncharacterized protein</fullName>
    </submittedName>
</protein>
<proteinExistence type="predicted"/>
<reference evidence="2" key="2">
    <citation type="submission" date="2021-01" db="EMBL/GenBank/DDBJ databases">
        <authorList>
            <person name="Schikora-Tamarit M.A."/>
        </authorList>
    </citation>
    <scope>NUCLEOTIDE SEQUENCE</scope>
    <source>
        <strain evidence="2">CBS2887</strain>
    </source>
</reference>
<feature type="transmembrane region" description="Helical" evidence="1">
    <location>
        <begin position="351"/>
        <end position="370"/>
    </location>
</feature>
<sequence length="654" mass="75065">MLLEYNSISLLQPFLFISLSLVVQVAGDLNILLHHIQDCGYTTDTISLHIPPSLYKRLNSQEDSSNTVDEISVFIYKPIDFYDPYDLEFKKKFPLSFSSPSADTLATEPEANAALRYISGEYGSRTTFHTVDKPVQALNFPPISDVLNISSSRIDPSLGHIVKNYNVSSPGLYCLQVNIGDDIPFVNLQAYGLDNLPLAIFDGYKKDFQTYWVLIGLVALVLAACLAYCLFLCWYYPMLWNQPIQMCLNWEVPVGISMLLIATISCAYWNQWLFEAEIQDRIDVFISQYFETHVSKSELARKWQRIYYRIFTDFAFCWSLYLLLLIFLWNRNPRITGEGRISSELKSDIRCATFAMSIVLATTYGLTWFLSLSDYYQENEDTEDFLSPVWDAQVTYLRAPLFKLLKEPYIYEGIFGMSVELMFKPFSWLVFATLAKECAEKDPDFPDDIIEVTKETFLKRYTEYFNMPQLKSLFSIMGLAFGLSQVLILAVIPCKVLPFLTNGRFGPVTKSIEAGYLSSPFNGGLLLQFCSSYLPYLAAVIRVLLYQNQRLRMVSMVTVGKEELNQKVEEKITLRLYDIQWSMDQIQGLEAREDESPTCKNDLESKSNNDQENLTPVVVTTNKFQLGETMIIWISHGVFFLAYFAISLLLTWCL</sequence>
<keyword evidence="1" id="KW-1133">Transmembrane helix</keyword>